<keyword evidence="5 8" id="KW-1133">Transmembrane helix</keyword>
<feature type="transmembrane region" description="Helical" evidence="8">
    <location>
        <begin position="821"/>
        <end position="844"/>
    </location>
</feature>
<feature type="domain" description="ABC transporter" evidence="9">
    <location>
        <begin position="435"/>
        <end position="706"/>
    </location>
</feature>
<feature type="domain" description="ABC transporter" evidence="9">
    <location>
        <begin position="1200"/>
        <end position="1405"/>
    </location>
</feature>
<dbReference type="PANTHER" id="PTHR24223">
    <property type="entry name" value="ATP-BINDING CASSETTE SUB-FAMILY C"/>
    <property type="match status" value="1"/>
</dbReference>
<keyword evidence="1" id="KW-0813">Transport</keyword>
<feature type="transmembrane region" description="Helical" evidence="8">
    <location>
        <begin position="360"/>
        <end position="383"/>
    </location>
</feature>
<gene>
    <name evidence="10" type="ORF">EI555_016179</name>
</gene>
<proteinExistence type="predicted"/>
<evidence type="ECO:0000256" key="2">
    <source>
        <dbReference type="ARBA" id="ARBA00022692"/>
    </source>
</evidence>
<dbReference type="Pfam" id="PF00005">
    <property type="entry name" value="ABC_tran"/>
    <property type="match status" value="1"/>
</dbReference>
<feature type="region of interest" description="Disordered" evidence="7">
    <location>
        <begin position="474"/>
        <end position="499"/>
    </location>
</feature>
<organism evidence="10 11">
    <name type="scientific">Monodon monoceros</name>
    <name type="common">Narwhal</name>
    <name type="synonym">Ceratodon monodon</name>
    <dbReference type="NCBI Taxonomy" id="40151"/>
    <lineage>
        <taxon>Eukaryota</taxon>
        <taxon>Metazoa</taxon>
        <taxon>Chordata</taxon>
        <taxon>Craniata</taxon>
        <taxon>Vertebrata</taxon>
        <taxon>Euteleostomi</taxon>
        <taxon>Mammalia</taxon>
        <taxon>Eutheria</taxon>
        <taxon>Laurasiatheria</taxon>
        <taxon>Artiodactyla</taxon>
        <taxon>Whippomorpha</taxon>
        <taxon>Cetacea</taxon>
        <taxon>Odontoceti</taxon>
        <taxon>Monodontidae</taxon>
        <taxon>Monodon</taxon>
    </lineage>
</organism>
<evidence type="ECO:0000259" key="9">
    <source>
        <dbReference type="PROSITE" id="PS50893"/>
    </source>
</evidence>
<dbReference type="FunFam" id="3.40.50.300:FF:001958">
    <property type="entry name" value="ATP binding cassette subfamily C member 11"/>
    <property type="match status" value="1"/>
</dbReference>
<evidence type="ECO:0000256" key="5">
    <source>
        <dbReference type="ARBA" id="ARBA00022989"/>
    </source>
</evidence>
<dbReference type="PANTHER" id="PTHR24223:SF168">
    <property type="entry name" value="ATP-BINDING CASSETTE SUB-FAMILY C MEMBER 11"/>
    <property type="match status" value="1"/>
</dbReference>
<evidence type="ECO:0000313" key="11">
    <source>
        <dbReference type="Proteomes" id="UP000308365"/>
    </source>
</evidence>
<comment type="caution">
    <text evidence="10">The sequence shown here is derived from an EMBL/GenBank/DDBJ whole genome shotgun (WGS) entry which is preliminary data.</text>
</comment>
<dbReference type="InterPro" id="IPR050173">
    <property type="entry name" value="ABC_transporter_C-like"/>
</dbReference>
<evidence type="ECO:0000256" key="7">
    <source>
        <dbReference type="SAM" id="MobiDB-lite"/>
    </source>
</evidence>
<feature type="transmembrane region" description="Helical" evidence="8">
    <location>
        <begin position="395"/>
        <end position="415"/>
    </location>
</feature>
<dbReference type="GO" id="GO:0140359">
    <property type="term" value="F:ABC-type transporter activity"/>
    <property type="evidence" value="ECO:0007669"/>
    <property type="project" value="InterPro"/>
</dbReference>
<keyword evidence="4" id="KW-0067">ATP-binding</keyword>
<dbReference type="GO" id="GO:0016887">
    <property type="term" value="F:ATP hydrolysis activity"/>
    <property type="evidence" value="ECO:0007669"/>
    <property type="project" value="InterPro"/>
</dbReference>
<dbReference type="Gene3D" id="3.40.50.300">
    <property type="entry name" value="P-loop containing nucleotide triphosphate hydrolases"/>
    <property type="match status" value="2"/>
</dbReference>
<evidence type="ECO:0000256" key="6">
    <source>
        <dbReference type="ARBA" id="ARBA00023136"/>
    </source>
</evidence>
<feature type="transmembrane region" description="Helical" evidence="8">
    <location>
        <begin position="1068"/>
        <end position="1090"/>
    </location>
</feature>
<dbReference type="CDD" id="cd03244">
    <property type="entry name" value="ABCC_MRP_domain2"/>
    <property type="match status" value="1"/>
</dbReference>
<keyword evidence="2 8" id="KW-0812">Transmembrane</keyword>
<accession>A0A4U1EQ09</accession>
<dbReference type="InterPro" id="IPR027417">
    <property type="entry name" value="P-loop_NTPase"/>
</dbReference>
<dbReference type="PROSITE" id="PS50893">
    <property type="entry name" value="ABC_TRANSPORTER_2"/>
    <property type="match status" value="2"/>
</dbReference>
<dbReference type="Proteomes" id="UP000308365">
    <property type="component" value="Unassembled WGS sequence"/>
</dbReference>
<dbReference type="InterPro" id="IPR036640">
    <property type="entry name" value="ABC1_TM_sf"/>
</dbReference>
<evidence type="ECO:0000256" key="8">
    <source>
        <dbReference type="SAM" id="Phobius"/>
    </source>
</evidence>
<feature type="transmembrane region" description="Helical" evidence="8">
    <location>
        <begin position="961"/>
        <end position="994"/>
    </location>
</feature>
<keyword evidence="6 8" id="KW-0472">Membrane</keyword>
<feature type="transmembrane region" description="Helical" evidence="8">
    <location>
        <begin position="1121"/>
        <end position="1139"/>
    </location>
</feature>
<protein>
    <recommendedName>
        <fullName evidence="9">ABC transporter domain-containing protein</fullName>
    </recommendedName>
</protein>
<dbReference type="GO" id="GO:0015216">
    <property type="term" value="F:purine nucleotide transmembrane transporter activity"/>
    <property type="evidence" value="ECO:0007669"/>
    <property type="project" value="TreeGrafter"/>
</dbReference>
<keyword evidence="3" id="KW-0547">Nucleotide-binding</keyword>
<dbReference type="SUPFAM" id="SSF90123">
    <property type="entry name" value="ABC transporter transmembrane region"/>
    <property type="match status" value="1"/>
</dbReference>
<evidence type="ECO:0000256" key="4">
    <source>
        <dbReference type="ARBA" id="ARBA00022840"/>
    </source>
</evidence>
<dbReference type="Gene3D" id="1.20.1560.10">
    <property type="entry name" value="ABC transporter type 1, transmembrane domain"/>
    <property type="match status" value="1"/>
</dbReference>
<dbReference type="EMBL" id="RWIC01001052">
    <property type="protein sequence ID" value="TKC38026.1"/>
    <property type="molecule type" value="Genomic_DNA"/>
</dbReference>
<evidence type="ECO:0000313" key="10">
    <source>
        <dbReference type="EMBL" id="TKC38026.1"/>
    </source>
</evidence>
<name>A0A4U1EQ09_MONMO</name>
<feature type="transmembrane region" description="Helical" evidence="8">
    <location>
        <begin position="883"/>
        <end position="903"/>
    </location>
</feature>
<feature type="transmembrane region" description="Helical" evidence="8">
    <location>
        <begin position="326"/>
        <end position="348"/>
    </location>
</feature>
<sequence>MTRRKIHWVPRSSGDLVNLGLDVDDDMVSGLSYKTFTLEDSPWSQQVREPEAPEMGKYDAAWRTMIPFRLKPKFPAPKPLDDAGLFSYLTLSWFSPVMIQGLRKRLDEDTIPQLSVHDTSAKNTKSLRSSTFREHLESLGVVLDVLIVGSGDRFPDSGTGHRGAGARKSKGRCQHGFISFGKKKSQGMELTKLQCFGVMLRFQDCCFSAASVLGPMLVIPKILEYTEERLGNIAYGVGLCFALFITKCMKSLGMCSCWVINQHTGNRFCTAVFSFAFEKLIRLKSLTHITMGETLWPTRYLPNIYCLVRCIKADIPKSGNVMAGQASHLLGISFMFRGLLYALGRLFLRKEMELLEKRGFILSLTTTTLFTASSMASVVTFLIHTGLRLKLTASVAFTTVATLNPMRLSVVLLPFTAKGLAMSRSASERFKKFFLQESPVIYVKASKDPRKTATLSWRKTCPGIVNGALELEKNGHTPEGMTRAQPPLGALRPEDKGDTQAPELHKINLVVDHARCLWQHREWQEQPVVSHPGGDALAGGFGEGARKPGLCPPAGLDHRGSIRESILIGSQYDKARYLQVLHCCSLNHDLEILPFGDMTEIRERGLNLTGGQKQRISLARAVYSDCELYLLDHPLSAVDTHMGKHIFEECIEKALRGKTVILVTHQLQYLEFCDQIILLEDGKICEKGIHSELIQKKGRYAQLTQKMHREAIQGVLQGIAKAAEELQVEGRAQTTCPEERLNENAVRLGWGTGWHPEQKALQGLLLTREGDTGDWEAYCFLLLFADPVLENQLTQKEKMEKESLKWNIHHHYIQAAGGTGCYLVSAMVFLLLVMTAFFTMFNLWRLSYWLEQGSGTNSSQESNRTTADPGDILDNPQLPFYQLVYGLSALFAVCMGICTSAAFTKVVRKAPTALHNKLFNKTANELYLVSRIQVFAMRAAVRDLHELDQFLPTVAEQSLLLILVVTTILMIVSVVSLSVLLMGVVTLIVCLVYFRMFKRAINVFKSLENYSSPLFSHILTTLHSLSSINVYGETEDSISNFKRLTDAQHNYPLMFLSSTRWVALKLELMTSVVSLMVALFTFFGVSSAPYSTNPRLSAFSCRWQVVASGLWSDSGVHGTLITPWVLAVSLFWFLVTFELRSLYLKLASNFQACIRISSETEAYFTAVERMLQYMKMCASETPLHIEDTNCPHGWLQHGEITFQDYQMKYRDNTPIVLYSFNLTIHGQEVVGIVGRMGSGKSSLGVALFCLVEPAAGRILIDGVDICSLGLEHLLSKFSIIPQDPVLLSGTIRFNLDPFDHRTDEQIWDALERTSLSEMWQLLCITRALLRSSKATASTDLETDTLIQRTTREGIRGCTVLIITHRITTILNCDRILVMSNRKVVEFDRPEVLRKKPGSMPAALLATASSLLSSGEGRPQ</sequence>
<dbReference type="GO" id="GO:0005524">
    <property type="term" value="F:ATP binding"/>
    <property type="evidence" value="ECO:0007669"/>
    <property type="project" value="UniProtKB-KW"/>
</dbReference>
<dbReference type="Pfam" id="PF00664">
    <property type="entry name" value="ABC_membrane"/>
    <property type="match status" value="1"/>
</dbReference>
<dbReference type="GO" id="GO:0008514">
    <property type="term" value="F:organic anion transmembrane transporter activity"/>
    <property type="evidence" value="ECO:0007669"/>
    <property type="project" value="TreeGrafter"/>
</dbReference>
<evidence type="ECO:0000256" key="1">
    <source>
        <dbReference type="ARBA" id="ARBA00022448"/>
    </source>
</evidence>
<dbReference type="InterPro" id="IPR003439">
    <property type="entry name" value="ABC_transporter-like_ATP-bd"/>
</dbReference>
<dbReference type="SUPFAM" id="SSF52540">
    <property type="entry name" value="P-loop containing nucleoside triphosphate hydrolases"/>
    <property type="match status" value="2"/>
</dbReference>
<dbReference type="GO" id="GO:0005886">
    <property type="term" value="C:plasma membrane"/>
    <property type="evidence" value="ECO:0007669"/>
    <property type="project" value="TreeGrafter"/>
</dbReference>
<dbReference type="InterPro" id="IPR011527">
    <property type="entry name" value="ABC1_TM_dom"/>
</dbReference>
<evidence type="ECO:0000256" key="3">
    <source>
        <dbReference type="ARBA" id="ARBA00022741"/>
    </source>
</evidence>
<reference evidence="11" key="1">
    <citation type="journal article" date="2019" name="IScience">
        <title>Narwhal Genome Reveals Long-Term Low Genetic Diversity despite Current Large Abundance Size.</title>
        <authorList>
            <person name="Westbury M.V."/>
            <person name="Petersen B."/>
            <person name="Garde E."/>
            <person name="Heide-Jorgensen M.P."/>
            <person name="Lorenzen E.D."/>
        </authorList>
    </citation>
    <scope>NUCLEOTIDE SEQUENCE [LARGE SCALE GENOMIC DNA]</scope>
</reference>